<reference evidence="2 3" key="1">
    <citation type="submission" date="2019-09" db="EMBL/GenBank/DDBJ databases">
        <title>Hydrogenophaga aromatica sp. nov., isolated from a para-xylene-degrading enrichment culture.</title>
        <authorList>
            <person name="Tancsics A."/>
            <person name="Banerjee S."/>
        </authorList>
    </citation>
    <scope>NUCLEOTIDE SEQUENCE [LARGE SCALE GENOMIC DNA]</scope>
    <source>
        <strain evidence="2 3">D2P1</strain>
    </source>
</reference>
<feature type="region of interest" description="Disordered" evidence="1">
    <location>
        <begin position="193"/>
        <end position="220"/>
    </location>
</feature>
<feature type="region of interest" description="Disordered" evidence="1">
    <location>
        <begin position="268"/>
        <end position="294"/>
    </location>
</feature>
<dbReference type="AlphaFoldDB" id="A0A7Y8KXI0"/>
<comment type="caution">
    <text evidence="2">The sequence shown here is derived from an EMBL/GenBank/DDBJ whole genome shotgun (WGS) entry which is preliminary data.</text>
</comment>
<evidence type="ECO:0000256" key="1">
    <source>
        <dbReference type="SAM" id="MobiDB-lite"/>
    </source>
</evidence>
<organism evidence="2 3">
    <name type="scientific">Hydrogenophaga aromaticivorans</name>
    <dbReference type="NCBI Taxonomy" id="2610898"/>
    <lineage>
        <taxon>Bacteria</taxon>
        <taxon>Pseudomonadati</taxon>
        <taxon>Pseudomonadota</taxon>
        <taxon>Betaproteobacteria</taxon>
        <taxon>Burkholderiales</taxon>
        <taxon>Comamonadaceae</taxon>
        <taxon>Hydrogenophaga</taxon>
    </lineage>
</organism>
<gene>
    <name evidence="2" type="ORF">F3K02_12570</name>
</gene>
<evidence type="ECO:0000313" key="3">
    <source>
        <dbReference type="Proteomes" id="UP000545507"/>
    </source>
</evidence>
<protein>
    <submittedName>
        <fullName evidence="2">Uncharacterized protein</fullName>
    </submittedName>
</protein>
<feature type="compositionally biased region" description="Low complexity" evidence="1">
    <location>
        <begin position="276"/>
        <end position="294"/>
    </location>
</feature>
<name>A0A7Y8KXI0_9BURK</name>
<dbReference type="Proteomes" id="UP000545507">
    <property type="component" value="Unassembled WGS sequence"/>
</dbReference>
<sequence>MEPTHHARGLPSEAEQAFKQARTQAQREASGRADGILNRYRLRSAEAQFTAFKTRRFANLRNNRTLKLFGVSLVLASTTAVLVVQNLDQIHERAAAWIQGDPSGPVATSGPAPAAPGPTTLAQAEIQRPMATSPTRTTEQSAHAGALTMPVPINVGQDLAAIASPLDAKAITLPSIPAPITGRKESAAPQQLAQALRKPPPARLDPLPVAETGTTEQAAPTRVEEPAIDPDLRLAVEAARTRVSAGSSAALQTSKSTTGVFVELKKAEGNRAAKDTPASTPGSSPAPTTSAPSAPTARFTLVSVLSDGVLVRTGQQVKPIRIGQELPDGRQLLAVDQKAGTFEAKKEIAGTSMP</sequence>
<keyword evidence="3" id="KW-1185">Reference proteome</keyword>
<dbReference type="RefSeq" id="WP_177135987.1">
    <property type="nucleotide sequence ID" value="NZ_VYGV01000011.1"/>
</dbReference>
<dbReference type="EMBL" id="VYGV01000011">
    <property type="protein sequence ID" value="NWF46079.1"/>
    <property type="molecule type" value="Genomic_DNA"/>
</dbReference>
<accession>A0A7Y8KXI0</accession>
<evidence type="ECO:0000313" key="2">
    <source>
        <dbReference type="EMBL" id="NWF46079.1"/>
    </source>
</evidence>
<proteinExistence type="predicted"/>